<keyword evidence="2" id="KW-1185">Reference proteome</keyword>
<reference evidence="1" key="1">
    <citation type="journal article" date="2020" name="Stud. Mycol.">
        <title>101 Dothideomycetes genomes: a test case for predicting lifestyles and emergence of pathogens.</title>
        <authorList>
            <person name="Haridas S."/>
            <person name="Albert R."/>
            <person name="Binder M."/>
            <person name="Bloem J."/>
            <person name="Labutti K."/>
            <person name="Salamov A."/>
            <person name="Andreopoulos B."/>
            <person name="Baker S."/>
            <person name="Barry K."/>
            <person name="Bills G."/>
            <person name="Bluhm B."/>
            <person name="Cannon C."/>
            <person name="Castanera R."/>
            <person name="Culley D."/>
            <person name="Daum C."/>
            <person name="Ezra D."/>
            <person name="Gonzalez J."/>
            <person name="Henrissat B."/>
            <person name="Kuo A."/>
            <person name="Liang C."/>
            <person name="Lipzen A."/>
            <person name="Lutzoni F."/>
            <person name="Magnuson J."/>
            <person name="Mondo S."/>
            <person name="Nolan M."/>
            <person name="Ohm R."/>
            <person name="Pangilinan J."/>
            <person name="Park H.-J."/>
            <person name="Ramirez L."/>
            <person name="Alfaro M."/>
            <person name="Sun H."/>
            <person name="Tritt A."/>
            <person name="Yoshinaga Y."/>
            <person name="Zwiers L.-H."/>
            <person name="Turgeon B."/>
            <person name="Goodwin S."/>
            <person name="Spatafora J."/>
            <person name="Crous P."/>
            <person name="Grigoriev I."/>
        </authorList>
    </citation>
    <scope>NUCLEOTIDE SEQUENCE</scope>
    <source>
        <strain evidence="1">CBS 116435</strain>
    </source>
</reference>
<organism evidence="1 2">
    <name type="scientific">Polychaeton citri CBS 116435</name>
    <dbReference type="NCBI Taxonomy" id="1314669"/>
    <lineage>
        <taxon>Eukaryota</taxon>
        <taxon>Fungi</taxon>
        <taxon>Dikarya</taxon>
        <taxon>Ascomycota</taxon>
        <taxon>Pezizomycotina</taxon>
        <taxon>Dothideomycetes</taxon>
        <taxon>Dothideomycetidae</taxon>
        <taxon>Capnodiales</taxon>
        <taxon>Capnodiaceae</taxon>
        <taxon>Polychaeton</taxon>
    </lineage>
</organism>
<dbReference type="OrthoDB" id="5428863at2759"/>
<sequence length="190" mass="22004">MCIDQFEDENIRFVQGDHQKVRPVGDLSDTKMSIVESRSNVNTQAKMWRYPKYLACWTALASFQMSGETRPLGDHGMLWRTGRNLAIYNDKREWVGCIMMDEEWAAANIGDFVAFEFMLMSRSQDFNYRGWPPPRIAFYDEDIFTREPWCLLNIMLIERRGDIGARLGVGFIHEDAWAAANPTASLVYLT</sequence>
<proteinExistence type="predicted"/>
<dbReference type="Proteomes" id="UP000799441">
    <property type="component" value="Unassembled WGS sequence"/>
</dbReference>
<protein>
    <submittedName>
        <fullName evidence="1">Uncharacterized protein</fullName>
    </submittedName>
</protein>
<comment type="caution">
    <text evidence="1">The sequence shown here is derived from an EMBL/GenBank/DDBJ whole genome shotgun (WGS) entry which is preliminary data.</text>
</comment>
<gene>
    <name evidence="1" type="ORF">K431DRAFT_281883</name>
</gene>
<name>A0A9P4UQE7_9PEZI</name>
<accession>A0A9P4UQE7</accession>
<dbReference type="EMBL" id="MU003771">
    <property type="protein sequence ID" value="KAF2724452.1"/>
    <property type="molecule type" value="Genomic_DNA"/>
</dbReference>
<dbReference type="AlphaFoldDB" id="A0A9P4UQE7"/>
<evidence type="ECO:0000313" key="2">
    <source>
        <dbReference type="Proteomes" id="UP000799441"/>
    </source>
</evidence>
<evidence type="ECO:0000313" key="1">
    <source>
        <dbReference type="EMBL" id="KAF2724452.1"/>
    </source>
</evidence>